<evidence type="ECO:0000313" key="2">
    <source>
        <dbReference type="EMBL" id="STY31472.1"/>
    </source>
</evidence>
<name>A0A378LV87_9GAMM</name>
<dbReference type="SUPFAM" id="SSF48403">
    <property type="entry name" value="Ankyrin repeat"/>
    <property type="match status" value="1"/>
</dbReference>
<feature type="region of interest" description="Disordered" evidence="1">
    <location>
        <begin position="733"/>
        <end position="792"/>
    </location>
</feature>
<organism evidence="2 3">
    <name type="scientific">Legionella wadsworthii</name>
    <dbReference type="NCBI Taxonomy" id="28088"/>
    <lineage>
        <taxon>Bacteria</taxon>
        <taxon>Pseudomonadati</taxon>
        <taxon>Pseudomonadota</taxon>
        <taxon>Gammaproteobacteria</taxon>
        <taxon>Legionellales</taxon>
        <taxon>Legionellaceae</taxon>
        <taxon>Legionella</taxon>
    </lineage>
</organism>
<dbReference type="Gene3D" id="1.25.40.20">
    <property type="entry name" value="Ankyrin repeat-containing domain"/>
    <property type="match status" value="1"/>
</dbReference>
<protein>
    <submittedName>
        <fullName evidence="2">Ankyrin repeats (3 copies)</fullName>
    </submittedName>
</protein>
<accession>A0A378LV87</accession>
<gene>
    <name evidence="2" type="ORF">NCTC11532_02913</name>
</gene>
<feature type="compositionally biased region" description="Basic and acidic residues" evidence="1">
    <location>
        <begin position="748"/>
        <end position="784"/>
    </location>
</feature>
<evidence type="ECO:0000313" key="3">
    <source>
        <dbReference type="Proteomes" id="UP000255297"/>
    </source>
</evidence>
<dbReference type="RefSeq" id="WP_031566466.1">
    <property type="nucleotide sequence ID" value="NZ_CAAAIS010000006.1"/>
</dbReference>
<dbReference type="InterPro" id="IPR036770">
    <property type="entry name" value="Ankyrin_rpt-contain_sf"/>
</dbReference>
<proteinExistence type="predicted"/>
<dbReference type="Proteomes" id="UP000255297">
    <property type="component" value="Unassembled WGS sequence"/>
</dbReference>
<dbReference type="EMBL" id="UGPB01000001">
    <property type="protein sequence ID" value="STY31472.1"/>
    <property type="molecule type" value="Genomic_DNA"/>
</dbReference>
<evidence type="ECO:0000256" key="1">
    <source>
        <dbReference type="SAM" id="MobiDB-lite"/>
    </source>
</evidence>
<dbReference type="AlphaFoldDB" id="A0A378LV87"/>
<dbReference type="OrthoDB" id="10006210at2"/>
<keyword evidence="3" id="KW-1185">Reference proteome</keyword>
<sequence length="792" mass="90420">MRSFLTSTPSNSIFKLIQNNKFMESKQDKKEKSVEKLIYESKEELAKKDEYGNTPLHALLLKLHTDLEPGTDLANDCIQCISLLILNKNADTTVKNQEGKSALDLMGVAFIGSDFTLYKELIDKLSANSDYKKALFHSAIYANNLELVQYLLKDDKDQLIASKDRRGLSPYAIALAASSADVEAFFYDNYPNDIKETTLKLEPEQHSAPSIIKAAITYEDESLRPTIEKVIDDLYNTPEFRPVLNLIAAEALRERTADVKSPRIFVANSDNIANLTPKSKAFGDSDYRTNILRIGGKRAEIEIAGTFIHEITHLAAELAYGNNTKPYPRGSENQEQLYNTAIQELIAIDLTHPRFSGVNEQIQKMLTARVLAYQAKEENKEKGSLSQPEWIVGVVQASVLWGKYYDGADSITTLERLGQPMIDYWVNIFNRDVSNAFDNHPMRKEVITATSLKDKENEPLQKIILTSDSQPDFLIKFFIQSNSIYKGGFWGSIKEGYVEGNSKQEAMAHSLIWTDKLKEKLSEIKNLPDEISQFEIIQLFTNEIFKSREYENCHRDVYNKLTSIYEEWQKSNNSNQIFSLSSLTETQKKEINDLIPISLTTDVDKVVDPWIEEMRSKIETIQHSVVVPAIKNVLGRYDVKPSDDRARLEKTLINFLYINLTKKEVNSLDLKSVVEEMLQNENIFILQKGPITSLRKSVASLLDSDRKPRVTIASEDKILKYLSSTFREKFKASKTSNEIMSHKMPKAKVKEQNKKEEENKVNESEEMKENRKEERKVEDIEQVKEGQLGLYS</sequence>
<reference evidence="2 3" key="1">
    <citation type="submission" date="2018-06" db="EMBL/GenBank/DDBJ databases">
        <authorList>
            <consortium name="Pathogen Informatics"/>
            <person name="Doyle S."/>
        </authorList>
    </citation>
    <scope>NUCLEOTIDE SEQUENCE [LARGE SCALE GENOMIC DNA]</scope>
    <source>
        <strain evidence="2 3">NCTC11532</strain>
    </source>
</reference>